<comment type="caution">
    <text evidence="1">The sequence shown here is derived from an EMBL/GenBank/DDBJ whole genome shotgun (WGS) entry which is preliminary data.</text>
</comment>
<reference evidence="1 2" key="1">
    <citation type="submission" date="2018-05" db="EMBL/GenBank/DDBJ databases">
        <title>Genomic Encyclopedia of Type Strains, Phase I: the one thousand microbial genomes (KMG-I) project.</title>
        <authorList>
            <person name="Kyrpides N."/>
        </authorList>
    </citation>
    <scope>NUCLEOTIDE SEQUENCE [LARGE SCALE GENOMIC DNA]</scope>
    <source>
        <strain evidence="1 2">DSM 15611</strain>
    </source>
</reference>
<evidence type="ECO:0000313" key="2">
    <source>
        <dbReference type="Proteomes" id="UP000248314"/>
    </source>
</evidence>
<accession>A0A318I2E3</accession>
<keyword evidence="2" id="KW-1185">Reference proteome</keyword>
<evidence type="ECO:0000313" key="1">
    <source>
        <dbReference type="EMBL" id="PXX21787.1"/>
    </source>
</evidence>
<proteinExistence type="predicted"/>
<sequence>MQQNAKLKPTFNNKIRKTQQFSAFYYDIDTSHQLDKYDALNA</sequence>
<protein>
    <submittedName>
        <fullName evidence="1">Uncharacterized protein</fullName>
    </submittedName>
</protein>
<dbReference type="EMBL" id="QJJX01000016">
    <property type="protein sequence ID" value="PXX21787.1"/>
    <property type="molecule type" value="Genomic_DNA"/>
</dbReference>
<gene>
    <name evidence="1" type="ORF">EJ73_01569</name>
</gene>
<organism evidence="1 2">
    <name type="scientific">Hoylesella shahii DSM 15611 = JCM 12083</name>
    <dbReference type="NCBI Taxonomy" id="1122991"/>
    <lineage>
        <taxon>Bacteria</taxon>
        <taxon>Pseudomonadati</taxon>
        <taxon>Bacteroidota</taxon>
        <taxon>Bacteroidia</taxon>
        <taxon>Bacteroidales</taxon>
        <taxon>Prevotellaceae</taxon>
        <taxon>Hoylesella</taxon>
    </lineage>
</organism>
<dbReference type="AlphaFoldDB" id="A0A318I2E3"/>
<dbReference type="Proteomes" id="UP000248314">
    <property type="component" value="Unassembled WGS sequence"/>
</dbReference>
<name>A0A318I2E3_9BACT</name>